<dbReference type="InterPro" id="IPR012674">
    <property type="entry name" value="Calycin"/>
</dbReference>
<dbReference type="Gene3D" id="2.40.128.20">
    <property type="match status" value="1"/>
</dbReference>
<name>A0A9P6J083_MORAP</name>
<organism evidence="1 2">
    <name type="scientific">Mortierella alpina</name>
    <name type="common">Oleaginous fungus</name>
    <name type="synonym">Mortierella renispora</name>
    <dbReference type="NCBI Taxonomy" id="64518"/>
    <lineage>
        <taxon>Eukaryota</taxon>
        <taxon>Fungi</taxon>
        <taxon>Fungi incertae sedis</taxon>
        <taxon>Mucoromycota</taxon>
        <taxon>Mortierellomycotina</taxon>
        <taxon>Mortierellomycetes</taxon>
        <taxon>Mortierellales</taxon>
        <taxon>Mortierellaceae</taxon>
        <taxon>Mortierella</taxon>
    </lineage>
</organism>
<protein>
    <recommendedName>
        <fullName evidence="3">Phenol acid carboxylase</fullName>
    </recommendedName>
</protein>
<evidence type="ECO:0000313" key="2">
    <source>
        <dbReference type="Proteomes" id="UP000738359"/>
    </source>
</evidence>
<keyword evidence="2" id="KW-1185">Reference proteome</keyword>
<sequence length="175" mass="20115">MLHPENSAAVKAAFKKDLEDLHLVYDYDAQNVTTGEPEKWRYEIWLRSSDRVVYAIHGGPMAGRLNFQKADYQCIREGELWQINWLEETGSLVSLCLDLPQQRITAMIGFSIGHWTQAEQAHGDKRDPEDFARWRKLAEIGKQTDRHILYDQAVILESFRGSGDLQDIDLNAPTL</sequence>
<dbReference type="OrthoDB" id="4415004at2759"/>
<dbReference type="GO" id="GO:0016831">
    <property type="term" value="F:carboxy-lyase activity"/>
    <property type="evidence" value="ECO:0007669"/>
    <property type="project" value="InterPro"/>
</dbReference>
<dbReference type="PANTHER" id="PTHR40087">
    <property type="entry name" value="PHENOLIC ACID DECARBOXYLASE PADC"/>
    <property type="match status" value="1"/>
</dbReference>
<comment type="caution">
    <text evidence="1">The sequence shown here is derived from an EMBL/GenBank/DDBJ whole genome shotgun (WGS) entry which is preliminary data.</text>
</comment>
<reference evidence="1" key="1">
    <citation type="journal article" date="2020" name="Fungal Divers.">
        <title>Resolving the Mortierellaceae phylogeny through synthesis of multi-gene phylogenetics and phylogenomics.</title>
        <authorList>
            <person name="Vandepol N."/>
            <person name="Liber J."/>
            <person name="Desiro A."/>
            <person name="Na H."/>
            <person name="Kennedy M."/>
            <person name="Barry K."/>
            <person name="Grigoriev I.V."/>
            <person name="Miller A.N."/>
            <person name="O'Donnell K."/>
            <person name="Stajich J.E."/>
            <person name="Bonito G."/>
        </authorList>
    </citation>
    <scope>NUCLEOTIDE SEQUENCE</scope>
    <source>
        <strain evidence="1">CK1249</strain>
    </source>
</reference>
<dbReference type="PANTHER" id="PTHR40087:SF1">
    <property type="entry name" value="PHENOLIC ACID DECARBOXYLASE PADC"/>
    <property type="match status" value="1"/>
</dbReference>
<dbReference type="Proteomes" id="UP000738359">
    <property type="component" value="Unassembled WGS sequence"/>
</dbReference>
<dbReference type="InterPro" id="IPR008729">
    <property type="entry name" value="PA_de_COase"/>
</dbReference>
<dbReference type="AlphaFoldDB" id="A0A9P6J083"/>
<evidence type="ECO:0000313" key="1">
    <source>
        <dbReference type="EMBL" id="KAF9956332.1"/>
    </source>
</evidence>
<dbReference type="Pfam" id="PF05870">
    <property type="entry name" value="PA_decarbox"/>
    <property type="match status" value="1"/>
</dbReference>
<evidence type="ECO:0008006" key="3">
    <source>
        <dbReference type="Google" id="ProtNLM"/>
    </source>
</evidence>
<dbReference type="SUPFAM" id="SSF50814">
    <property type="entry name" value="Lipocalins"/>
    <property type="match status" value="1"/>
</dbReference>
<accession>A0A9P6J083</accession>
<proteinExistence type="predicted"/>
<dbReference type="EMBL" id="JAAAHY010000849">
    <property type="protein sequence ID" value="KAF9956332.1"/>
    <property type="molecule type" value="Genomic_DNA"/>
</dbReference>
<gene>
    <name evidence="1" type="ORF">BGZ70_009941</name>
</gene>